<dbReference type="Proteomes" id="UP001056120">
    <property type="component" value="Linkage Group LG01"/>
</dbReference>
<sequence length="161" mass="18682">MEMGGEFHRFHYKSTRTSSGYDTIWVIISRLTKSAHSLPIKETDKSKKRARLNIKEIEARHGMPVSIFSSRDSRLMSRIWQSVQEALGTRLYMSIAYHPQMNSQAPLAEFSCNKNYHTSIKAAPLRLCMVETIDKIVEIKDRLKATQDRRKRVVLETDESH</sequence>
<organism evidence="1 2">
    <name type="scientific">Smallanthus sonchifolius</name>
    <dbReference type="NCBI Taxonomy" id="185202"/>
    <lineage>
        <taxon>Eukaryota</taxon>
        <taxon>Viridiplantae</taxon>
        <taxon>Streptophyta</taxon>
        <taxon>Embryophyta</taxon>
        <taxon>Tracheophyta</taxon>
        <taxon>Spermatophyta</taxon>
        <taxon>Magnoliopsida</taxon>
        <taxon>eudicotyledons</taxon>
        <taxon>Gunneridae</taxon>
        <taxon>Pentapetalae</taxon>
        <taxon>asterids</taxon>
        <taxon>campanulids</taxon>
        <taxon>Asterales</taxon>
        <taxon>Asteraceae</taxon>
        <taxon>Asteroideae</taxon>
        <taxon>Heliantheae alliance</taxon>
        <taxon>Millerieae</taxon>
        <taxon>Smallanthus</taxon>
    </lineage>
</organism>
<reference evidence="2" key="1">
    <citation type="journal article" date="2022" name="Mol. Ecol. Resour.">
        <title>The genomes of chicory, endive, great burdock and yacon provide insights into Asteraceae palaeo-polyploidization history and plant inulin production.</title>
        <authorList>
            <person name="Fan W."/>
            <person name="Wang S."/>
            <person name="Wang H."/>
            <person name="Wang A."/>
            <person name="Jiang F."/>
            <person name="Liu H."/>
            <person name="Zhao H."/>
            <person name="Xu D."/>
            <person name="Zhang Y."/>
        </authorList>
    </citation>
    <scope>NUCLEOTIDE SEQUENCE [LARGE SCALE GENOMIC DNA]</scope>
    <source>
        <strain evidence="2">cv. Yunnan</strain>
    </source>
</reference>
<comment type="caution">
    <text evidence="1">The sequence shown here is derived from an EMBL/GenBank/DDBJ whole genome shotgun (WGS) entry which is preliminary data.</text>
</comment>
<accession>A0ACB9K603</accession>
<evidence type="ECO:0000313" key="1">
    <source>
        <dbReference type="EMBL" id="KAI3827730.1"/>
    </source>
</evidence>
<keyword evidence="2" id="KW-1185">Reference proteome</keyword>
<gene>
    <name evidence="1" type="ORF">L1987_01813</name>
</gene>
<proteinExistence type="predicted"/>
<name>A0ACB9K603_9ASTR</name>
<evidence type="ECO:0000313" key="2">
    <source>
        <dbReference type="Proteomes" id="UP001056120"/>
    </source>
</evidence>
<reference evidence="1 2" key="2">
    <citation type="journal article" date="2022" name="Mol. Ecol. Resour.">
        <title>The genomes of chicory, endive, great burdock and yacon provide insights into Asteraceae paleo-polyploidization history and plant inulin production.</title>
        <authorList>
            <person name="Fan W."/>
            <person name="Wang S."/>
            <person name="Wang H."/>
            <person name="Wang A."/>
            <person name="Jiang F."/>
            <person name="Liu H."/>
            <person name="Zhao H."/>
            <person name="Xu D."/>
            <person name="Zhang Y."/>
        </authorList>
    </citation>
    <scope>NUCLEOTIDE SEQUENCE [LARGE SCALE GENOMIC DNA]</scope>
    <source>
        <strain evidence="2">cv. Yunnan</strain>
        <tissue evidence="1">Leaves</tissue>
    </source>
</reference>
<protein>
    <submittedName>
        <fullName evidence="1">Uncharacterized protein</fullName>
    </submittedName>
</protein>
<dbReference type="EMBL" id="CM042018">
    <property type="protein sequence ID" value="KAI3827730.1"/>
    <property type="molecule type" value="Genomic_DNA"/>
</dbReference>